<comment type="catalytic activity">
    <reaction evidence="15">
        <text>testosterone + NAD(+) = androst-4-ene-3,17-dione + NADH + H(+)</text>
        <dbReference type="Rhea" id="RHEA:14929"/>
        <dbReference type="ChEBI" id="CHEBI:15378"/>
        <dbReference type="ChEBI" id="CHEBI:16422"/>
        <dbReference type="ChEBI" id="CHEBI:17347"/>
        <dbReference type="ChEBI" id="CHEBI:57540"/>
        <dbReference type="ChEBI" id="CHEBI:57945"/>
        <dbReference type="EC" id="1.1.1.239"/>
    </reaction>
    <physiologicalReaction direction="left-to-right" evidence="15">
        <dbReference type="Rhea" id="RHEA:14930"/>
    </physiologicalReaction>
</comment>
<evidence type="ECO:0000256" key="15">
    <source>
        <dbReference type="ARBA" id="ARBA00050232"/>
    </source>
</evidence>
<sequence>MLSGRLALVTGGGSGIGRAVCLGLAQEGSRVVIADVNKDAAQETLRMMPSQGDHQALEVDVGHAQSVRDVFSAARRLYSGAPSMVINSAGCLTHSFLLNTDERAFDEMVRVNLKGTFLITQEAAREMMADGAQVVTANSSHRQQDRSIVNISTILGSTGFPKMSVYVAAKSGVIGFSKSAALELAPYGIRCNTVLPGVTDTPLLSPLDEETVQKLIRRSAMQREGKPEDIASVCVFLASSKSSYITGAAIEVTGGLSA</sequence>
<keyword evidence="7" id="KW-0276">Fatty acid metabolism</keyword>
<dbReference type="OMA" id="GCLTHSF"/>
<comment type="catalytic activity">
    <reaction evidence="14">
        <text>17beta-estradiol + NAD(+) = estrone + NADH + H(+)</text>
        <dbReference type="Rhea" id="RHEA:24612"/>
        <dbReference type="ChEBI" id="CHEBI:15378"/>
        <dbReference type="ChEBI" id="CHEBI:16469"/>
        <dbReference type="ChEBI" id="CHEBI:17263"/>
        <dbReference type="ChEBI" id="CHEBI:57540"/>
        <dbReference type="ChEBI" id="CHEBI:57945"/>
        <dbReference type="EC" id="1.1.1.62"/>
    </reaction>
    <physiologicalReaction direction="left-to-right" evidence="14">
        <dbReference type="Rhea" id="RHEA:24613"/>
    </physiologicalReaction>
    <physiologicalReaction direction="right-to-left" evidence="14">
        <dbReference type="Rhea" id="RHEA:24614"/>
    </physiologicalReaction>
</comment>
<organism evidence="27 28">
    <name type="scientific">Haemaphysalis longicornis</name>
    <name type="common">Bush tick</name>
    <dbReference type="NCBI Taxonomy" id="44386"/>
    <lineage>
        <taxon>Eukaryota</taxon>
        <taxon>Metazoa</taxon>
        <taxon>Ecdysozoa</taxon>
        <taxon>Arthropoda</taxon>
        <taxon>Chelicerata</taxon>
        <taxon>Arachnida</taxon>
        <taxon>Acari</taxon>
        <taxon>Parasitiformes</taxon>
        <taxon>Ixodida</taxon>
        <taxon>Ixodoidea</taxon>
        <taxon>Ixodidae</taxon>
        <taxon>Haemaphysalinae</taxon>
        <taxon>Haemaphysalis</taxon>
    </lineage>
</organism>
<comment type="pathway">
    <text evidence="2">Lipid metabolism; fatty acid biosynthesis.</text>
</comment>
<evidence type="ECO:0000256" key="12">
    <source>
        <dbReference type="ARBA" id="ARBA00023160"/>
    </source>
</evidence>
<evidence type="ECO:0000256" key="6">
    <source>
        <dbReference type="ARBA" id="ARBA00022553"/>
    </source>
</evidence>
<dbReference type="GO" id="GO:0047035">
    <property type="term" value="F:testosterone dehydrogenase (NAD+) activity"/>
    <property type="evidence" value="ECO:0007669"/>
    <property type="project" value="UniProtKB-EC"/>
</dbReference>
<protein>
    <recommendedName>
        <fullName evidence="20">(3R)-3-hydroxyacyl-CoA dehydrogenase</fullName>
        <ecNumber evidence="19">1.1.1.239</ecNumber>
        <ecNumber evidence="4">1.1.1.n12</ecNumber>
    </recommendedName>
    <alternativeName>
        <fullName evidence="22">17-beta-hydroxysteroid dehydrogenase 8</fullName>
    </alternativeName>
    <alternativeName>
        <fullName evidence="21">3-ketoacyl-[acyl-carrier-protein] reductase alpha subunit</fullName>
    </alternativeName>
    <alternativeName>
        <fullName evidence="24">3-oxoacyl-[acyl-carrier-protein] reductase</fullName>
    </alternativeName>
    <alternativeName>
        <fullName evidence="25">Estradiol 17-beta-dehydrogenase 8</fullName>
    </alternativeName>
    <alternativeName>
        <fullName evidence="23">Testosterone 17-beta-dehydrogenase 8</fullName>
    </alternativeName>
</protein>
<gene>
    <name evidence="27" type="ORF">HPB48_020558</name>
</gene>
<evidence type="ECO:0000256" key="24">
    <source>
        <dbReference type="ARBA" id="ARBA00083097"/>
    </source>
</evidence>
<dbReference type="VEuPathDB" id="VectorBase:HLOH_057249"/>
<name>A0A9J6G4P8_HAELO</name>
<dbReference type="Proteomes" id="UP000821853">
    <property type="component" value="Chromosome 3"/>
</dbReference>
<evidence type="ECO:0000256" key="1">
    <source>
        <dbReference type="ARBA" id="ARBA00004305"/>
    </source>
</evidence>
<keyword evidence="5" id="KW-0444">Lipid biosynthesis</keyword>
<evidence type="ECO:0000256" key="13">
    <source>
        <dbReference type="ARBA" id="ARBA00037929"/>
    </source>
</evidence>
<keyword evidence="11" id="KW-0496">Mitochondrion</keyword>
<evidence type="ECO:0000256" key="3">
    <source>
        <dbReference type="ARBA" id="ARBA00006484"/>
    </source>
</evidence>
<evidence type="ECO:0000256" key="10">
    <source>
        <dbReference type="ARBA" id="ARBA00023098"/>
    </source>
</evidence>
<evidence type="ECO:0000256" key="8">
    <source>
        <dbReference type="ARBA" id="ARBA00023002"/>
    </source>
</evidence>
<dbReference type="InterPro" id="IPR002347">
    <property type="entry name" value="SDR_fam"/>
</dbReference>
<evidence type="ECO:0000313" key="28">
    <source>
        <dbReference type="Proteomes" id="UP000821853"/>
    </source>
</evidence>
<dbReference type="GO" id="GO:0004303">
    <property type="term" value="F:estradiol 17-beta-dehydrogenase [NAD(P)+] activity"/>
    <property type="evidence" value="ECO:0007669"/>
    <property type="project" value="UniProtKB-EC"/>
</dbReference>
<evidence type="ECO:0000256" key="11">
    <source>
        <dbReference type="ARBA" id="ARBA00023128"/>
    </source>
</evidence>
<dbReference type="EMBL" id="JABSTR010000005">
    <property type="protein sequence ID" value="KAH9370482.1"/>
    <property type="molecule type" value="Genomic_DNA"/>
</dbReference>
<comment type="subunit">
    <text evidence="18">Heterotetramer with CBR4; contains two molecules of HSD17B8 and CBR4.</text>
</comment>
<dbReference type="SUPFAM" id="SSF51735">
    <property type="entry name" value="NAD(P)-binding Rossmann-fold domains"/>
    <property type="match status" value="1"/>
</dbReference>
<evidence type="ECO:0000256" key="21">
    <source>
        <dbReference type="ARBA" id="ARBA00077835"/>
    </source>
</evidence>
<keyword evidence="12" id="KW-0275">Fatty acid biosynthesis</keyword>
<evidence type="ECO:0000256" key="17">
    <source>
        <dbReference type="ARBA" id="ARBA00052680"/>
    </source>
</evidence>
<dbReference type="PRINTS" id="PR00080">
    <property type="entry name" value="SDRFAMILY"/>
</dbReference>
<accession>A0A9J6G4P8</accession>
<evidence type="ECO:0000256" key="25">
    <source>
        <dbReference type="ARBA" id="ARBA00083258"/>
    </source>
</evidence>
<dbReference type="PANTHER" id="PTHR42760:SF83">
    <property type="entry name" value="(3R)-3-HYDROXYACYL-COA DEHYDROGENASE"/>
    <property type="match status" value="1"/>
</dbReference>
<evidence type="ECO:0000256" key="23">
    <source>
        <dbReference type="ARBA" id="ARBA00081936"/>
    </source>
</evidence>
<keyword evidence="6" id="KW-0597">Phosphoprotein</keyword>
<evidence type="ECO:0000256" key="9">
    <source>
        <dbReference type="ARBA" id="ARBA00023027"/>
    </source>
</evidence>
<dbReference type="AlphaFoldDB" id="A0A9J6G4P8"/>
<keyword evidence="28" id="KW-1185">Reference proteome</keyword>
<evidence type="ECO:0000256" key="5">
    <source>
        <dbReference type="ARBA" id="ARBA00022516"/>
    </source>
</evidence>
<keyword evidence="8" id="KW-0560">Oxidoreductase</keyword>
<evidence type="ECO:0000256" key="14">
    <source>
        <dbReference type="ARBA" id="ARBA00049069"/>
    </source>
</evidence>
<dbReference type="PANTHER" id="PTHR42760">
    <property type="entry name" value="SHORT-CHAIN DEHYDROGENASES/REDUCTASES FAMILY MEMBER"/>
    <property type="match status" value="1"/>
</dbReference>
<dbReference type="Gene3D" id="3.40.50.720">
    <property type="entry name" value="NAD(P)-binding Rossmann-like Domain"/>
    <property type="match status" value="1"/>
</dbReference>
<comment type="similarity">
    <text evidence="3 26">Belongs to the short-chain dehydrogenases/reductases (SDR) family.</text>
</comment>
<evidence type="ECO:0000256" key="16">
    <source>
        <dbReference type="ARBA" id="ARBA00050435"/>
    </source>
</evidence>
<comment type="catalytic activity">
    <reaction evidence="17">
        <text>a (3R)-3-hydroxyacyl-CoA + NAD(+) = a 3-oxoacyl-CoA + NADH + H(+)</text>
        <dbReference type="Rhea" id="RHEA:32711"/>
        <dbReference type="ChEBI" id="CHEBI:15378"/>
        <dbReference type="ChEBI" id="CHEBI:57319"/>
        <dbReference type="ChEBI" id="CHEBI:57540"/>
        <dbReference type="ChEBI" id="CHEBI:57945"/>
        <dbReference type="ChEBI" id="CHEBI:90726"/>
        <dbReference type="EC" id="1.1.1.n12"/>
    </reaction>
    <physiologicalReaction direction="left-to-right" evidence="17">
        <dbReference type="Rhea" id="RHEA:32712"/>
    </physiologicalReaction>
</comment>
<evidence type="ECO:0000256" key="20">
    <source>
        <dbReference type="ARBA" id="ARBA00070911"/>
    </source>
</evidence>
<evidence type="ECO:0000256" key="2">
    <source>
        <dbReference type="ARBA" id="ARBA00005194"/>
    </source>
</evidence>
<dbReference type="GO" id="GO:0048038">
    <property type="term" value="F:quinone binding"/>
    <property type="evidence" value="ECO:0007669"/>
    <property type="project" value="TreeGrafter"/>
</dbReference>
<dbReference type="EC" id="1.1.1.239" evidence="19"/>
<keyword evidence="9" id="KW-0520">NAD</keyword>
<reference evidence="27 28" key="1">
    <citation type="journal article" date="2020" name="Cell">
        <title>Large-Scale Comparative Analyses of Tick Genomes Elucidate Their Genetic Diversity and Vector Capacities.</title>
        <authorList>
            <consortium name="Tick Genome and Microbiome Consortium (TIGMIC)"/>
            <person name="Jia N."/>
            <person name="Wang J."/>
            <person name="Shi W."/>
            <person name="Du L."/>
            <person name="Sun Y."/>
            <person name="Zhan W."/>
            <person name="Jiang J.F."/>
            <person name="Wang Q."/>
            <person name="Zhang B."/>
            <person name="Ji P."/>
            <person name="Bell-Sakyi L."/>
            <person name="Cui X.M."/>
            <person name="Yuan T.T."/>
            <person name="Jiang B.G."/>
            <person name="Yang W.F."/>
            <person name="Lam T.T."/>
            <person name="Chang Q.C."/>
            <person name="Ding S.J."/>
            <person name="Wang X.J."/>
            <person name="Zhu J.G."/>
            <person name="Ruan X.D."/>
            <person name="Zhao L."/>
            <person name="Wei J.T."/>
            <person name="Ye R.Z."/>
            <person name="Que T.C."/>
            <person name="Du C.H."/>
            <person name="Zhou Y.H."/>
            <person name="Cheng J.X."/>
            <person name="Dai P.F."/>
            <person name="Guo W.B."/>
            <person name="Han X.H."/>
            <person name="Huang E.J."/>
            <person name="Li L.F."/>
            <person name="Wei W."/>
            <person name="Gao Y.C."/>
            <person name="Liu J.Z."/>
            <person name="Shao H.Z."/>
            <person name="Wang X."/>
            <person name="Wang C.C."/>
            <person name="Yang T.C."/>
            <person name="Huo Q.B."/>
            <person name="Li W."/>
            <person name="Chen H.Y."/>
            <person name="Chen S.E."/>
            <person name="Zhou L.G."/>
            <person name="Ni X.B."/>
            <person name="Tian J.H."/>
            <person name="Sheng Y."/>
            <person name="Liu T."/>
            <person name="Pan Y.S."/>
            <person name="Xia L.Y."/>
            <person name="Li J."/>
            <person name="Zhao F."/>
            <person name="Cao W.C."/>
        </authorList>
    </citation>
    <scope>NUCLEOTIDE SEQUENCE [LARGE SCALE GENOMIC DNA]</scope>
    <source>
        <strain evidence="27">HaeL-2018</strain>
    </source>
</reference>
<evidence type="ECO:0000256" key="19">
    <source>
        <dbReference type="ARBA" id="ARBA00066822"/>
    </source>
</evidence>
<dbReference type="GO" id="GO:0008210">
    <property type="term" value="P:estrogen metabolic process"/>
    <property type="evidence" value="ECO:0007669"/>
    <property type="project" value="UniProtKB-ARBA"/>
</dbReference>
<comment type="caution">
    <text evidence="27">The sequence shown here is derived from an EMBL/GenBank/DDBJ whole genome shotgun (WGS) entry which is preliminary data.</text>
</comment>
<evidence type="ECO:0000256" key="26">
    <source>
        <dbReference type="RuleBase" id="RU000363"/>
    </source>
</evidence>
<evidence type="ECO:0000256" key="4">
    <source>
        <dbReference type="ARBA" id="ARBA00012456"/>
    </source>
</evidence>
<proteinExistence type="inferred from homology"/>
<dbReference type="GO" id="GO:0006633">
    <property type="term" value="P:fatty acid biosynthetic process"/>
    <property type="evidence" value="ECO:0007669"/>
    <property type="project" value="UniProtKB-KW"/>
</dbReference>
<comment type="catalytic activity">
    <reaction evidence="16">
        <text>17beta-hydroxy-5alpha-androstan-3-one + NAD(+) = 5alpha-androstan-3,17-dione + NADH + H(+)</text>
        <dbReference type="Rhea" id="RHEA:41992"/>
        <dbReference type="ChEBI" id="CHEBI:15378"/>
        <dbReference type="ChEBI" id="CHEBI:15994"/>
        <dbReference type="ChEBI" id="CHEBI:16330"/>
        <dbReference type="ChEBI" id="CHEBI:57540"/>
        <dbReference type="ChEBI" id="CHEBI:57945"/>
    </reaction>
    <physiologicalReaction direction="left-to-right" evidence="16">
        <dbReference type="Rhea" id="RHEA:41993"/>
    </physiologicalReaction>
</comment>
<dbReference type="EC" id="1.1.1.n12" evidence="4"/>
<dbReference type="OrthoDB" id="8123394at2759"/>
<evidence type="ECO:0000256" key="18">
    <source>
        <dbReference type="ARBA" id="ARBA00065174"/>
    </source>
</evidence>
<dbReference type="FunFam" id="3.40.50.720:FF:000231">
    <property type="entry name" value="Estradiol 17-beta-dehydrogenase 8"/>
    <property type="match status" value="1"/>
</dbReference>
<evidence type="ECO:0000313" key="27">
    <source>
        <dbReference type="EMBL" id="KAH9370482.1"/>
    </source>
</evidence>
<keyword evidence="10" id="KW-0443">Lipid metabolism</keyword>
<dbReference type="PRINTS" id="PR00081">
    <property type="entry name" value="GDHRDH"/>
</dbReference>
<comment type="pathway">
    <text evidence="13">Steroid biosynthesis; estrogen biosynthesis.</text>
</comment>
<evidence type="ECO:0000256" key="22">
    <source>
        <dbReference type="ARBA" id="ARBA00081419"/>
    </source>
</evidence>
<dbReference type="GO" id="GO:0005759">
    <property type="term" value="C:mitochondrial matrix"/>
    <property type="evidence" value="ECO:0007669"/>
    <property type="project" value="UniProtKB-SubCell"/>
</dbReference>
<dbReference type="InterPro" id="IPR036291">
    <property type="entry name" value="NAD(P)-bd_dom_sf"/>
</dbReference>
<dbReference type="Pfam" id="PF00106">
    <property type="entry name" value="adh_short"/>
    <property type="match status" value="1"/>
</dbReference>
<evidence type="ECO:0000256" key="7">
    <source>
        <dbReference type="ARBA" id="ARBA00022832"/>
    </source>
</evidence>
<comment type="subcellular location">
    <subcellularLocation>
        <location evidence="1">Mitochondrion matrix</location>
    </subcellularLocation>
</comment>